<dbReference type="InterPro" id="IPR051922">
    <property type="entry name" value="Bact_Sporulation_Assoc"/>
</dbReference>
<organism evidence="2 3">
    <name type="scientific">Fredinandcohnia quinoae</name>
    <dbReference type="NCBI Taxonomy" id="2918902"/>
    <lineage>
        <taxon>Bacteria</taxon>
        <taxon>Bacillati</taxon>
        <taxon>Bacillota</taxon>
        <taxon>Bacilli</taxon>
        <taxon>Bacillales</taxon>
        <taxon>Bacillaceae</taxon>
        <taxon>Fredinandcohnia</taxon>
    </lineage>
</organism>
<evidence type="ECO:0000259" key="1">
    <source>
        <dbReference type="Pfam" id="PF08486"/>
    </source>
</evidence>
<dbReference type="EMBL" id="JAKTTI010000016">
    <property type="protein sequence ID" value="MCH1625946.1"/>
    <property type="molecule type" value="Genomic_DNA"/>
</dbReference>
<name>A0AAW5E980_9BACI</name>
<dbReference type="AlphaFoldDB" id="A0AAW5E980"/>
<evidence type="ECO:0000313" key="2">
    <source>
        <dbReference type="EMBL" id="MCH1625946.1"/>
    </source>
</evidence>
<dbReference type="PANTHER" id="PTHR30032">
    <property type="entry name" value="N-ACETYLMURAMOYL-L-ALANINE AMIDASE-RELATED"/>
    <property type="match status" value="1"/>
</dbReference>
<protein>
    <submittedName>
        <fullName evidence="2">SpoIID/LytB domain-containing protein</fullName>
    </submittedName>
</protein>
<dbReference type="NCBIfam" id="TIGR02669">
    <property type="entry name" value="SpoIID_LytB"/>
    <property type="match status" value="1"/>
</dbReference>
<dbReference type="PANTHER" id="PTHR30032:SF4">
    <property type="entry name" value="AMIDASE ENHANCER"/>
    <property type="match status" value="1"/>
</dbReference>
<sequence>MKKGKRIVCLLAIIGLVFSIFPQAFFGQANASAERSWDLYSEKIMAKDTGNLTLELELHGEFKLAKNVQITQEVNGKKYKKTLNDVRVGAENISVRVNHKNEITKININGPTPVDTMRVGIMTTNFASTDHSEIKLSSPTGLEVIDKVANQSFTIAAEEVITFTANSHAVTVKKEDDTELMTTANRLYVKTEEAGKISVDSITRGSVWTPVDPSYRGTFEITSISGGDKLNLINEVDLEDYLLQVVPSEMPASFGLNALKAQAVAARTYALGDYLSDRFAKEGYFVLDSVMSQVYNNTPENAITSQAVKETKGVIMLSNDGSLVDARYYSTSGGYGASKHQVWADGDGSFPGEAVPYLIAQSHTFDPNDSSKMLEINTQDEQEVLSFYKTLSYTGYDGMSPYFRWKIGLSKEELANTINKNLSIRQAADPNFVLTKNEAGEFVSLPIPAEGIGEFNNMYVAKRGDGGNIMELVIEGSTGTYKIIKEYNIRFTIRPMSSDTLGAPVLIHRATAGSEDYTAAPLTNYSILPSAFFSFEFDEENGVTFFGGGNGHGVGMSQYGAAHLGLNEGWAYDHILNAYYPNMSLTDASVLSGSFKK</sequence>
<evidence type="ECO:0000313" key="3">
    <source>
        <dbReference type="Proteomes" id="UP001431131"/>
    </source>
</evidence>
<dbReference type="Pfam" id="PF08486">
    <property type="entry name" value="SpoIID"/>
    <property type="match status" value="1"/>
</dbReference>
<gene>
    <name evidence="2" type="ORF">MJG50_11455</name>
</gene>
<dbReference type="InterPro" id="IPR013486">
    <property type="entry name" value="SpoIID/LytB"/>
</dbReference>
<keyword evidence="3" id="KW-1185">Reference proteome</keyword>
<proteinExistence type="predicted"/>
<dbReference type="InterPro" id="IPR013693">
    <property type="entry name" value="SpoIID/LytB_N"/>
</dbReference>
<dbReference type="RefSeq" id="WP_240255885.1">
    <property type="nucleotide sequence ID" value="NZ_JAKTTI010000016.1"/>
</dbReference>
<dbReference type="Proteomes" id="UP001431131">
    <property type="component" value="Unassembled WGS sequence"/>
</dbReference>
<feature type="domain" description="Sporulation stage II protein D amidase enhancer LytB N-terminal" evidence="1">
    <location>
        <begin position="228"/>
        <end position="316"/>
    </location>
</feature>
<dbReference type="GO" id="GO:0030435">
    <property type="term" value="P:sporulation resulting in formation of a cellular spore"/>
    <property type="evidence" value="ECO:0007669"/>
    <property type="project" value="InterPro"/>
</dbReference>
<reference evidence="2" key="1">
    <citation type="submission" date="2022-02" db="EMBL/GenBank/DDBJ databases">
        <title>Fredinandcohnia quinoae sp. nov. isolated from Chenopodium quinoa seeds.</title>
        <authorList>
            <person name="Saati-Santamaria Z."/>
            <person name="Flores-Felix J.D."/>
            <person name="Igual J.M."/>
            <person name="Velazquez E."/>
            <person name="Garcia-Fraile P."/>
            <person name="Martinez-Molina E."/>
        </authorList>
    </citation>
    <scope>NUCLEOTIDE SEQUENCE</scope>
    <source>
        <strain evidence="2">SECRCQ15</strain>
    </source>
</reference>
<comment type="caution">
    <text evidence="2">The sequence shown here is derived from an EMBL/GenBank/DDBJ whole genome shotgun (WGS) entry which is preliminary data.</text>
</comment>
<accession>A0AAW5E980</accession>
<dbReference type="GO" id="GO:0030288">
    <property type="term" value="C:outer membrane-bounded periplasmic space"/>
    <property type="evidence" value="ECO:0007669"/>
    <property type="project" value="TreeGrafter"/>
</dbReference>